<accession>U2YWC9</accession>
<feature type="compositionally biased region" description="Basic residues" evidence="1">
    <location>
        <begin position="10"/>
        <end position="23"/>
    </location>
</feature>
<dbReference type="Proteomes" id="UP000016986">
    <property type="component" value="Unassembled WGS sequence"/>
</dbReference>
<keyword evidence="3" id="KW-1185">Reference proteome</keyword>
<proteinExistence type="predicted"/>
<organism evidence="2 3">
    <name type="scientific">Halarchaeum acidiphilum MH1-52-1</name>
    <dbReference type="NCBI Taxonomy" id="1261545"/>
    <lineage>
        <taxon>Archaea</taxon>
        <taxon>Methanobacteriati</taxon>
        <taxon>Methanobacteriota</taxon>
        <taxon>Stenosarchaea group</taxon>
        <taxon>Halobacteria</taxon>
        <taxon>Halobacteriales</taxon>
        <taxon>Halobacteriaceae</taxon>
    </lineage>
</organism>
<evidence type="ECO:0000313" key="2">
    <source>
        <dbReference type="EMBL" id="GAD53107.1"/>
    </source>
</evidence>
<reference evidence="2 3" key="1">
    <citation type="submission" date="2013-09" db="EMBL/GenBank/DDBJ databases">
        <title>Whole genome sequencing of Halarchaeum acidiphilum strain MH1-52-1.</title>
        <authorList>
            <person name="Shimane Y."/>
            <person name="Minegishi H."/>
            <person name="Nishi S."/>
            <person name="Echigo A."/>
            <person name="Shuto A."/>
            <person name="Konishi M."/>
            <person name="Ito T."/>
            <person name="Ohkuma M."/>
            <person name="Ohta Y."/>
            <person name="Nagano Y."/>
            <person name="Tsubouchi T."/>
            <person name="Mori K."/>
            <person name="Usui K."/>
            <person name="Kamekura M."/>
            <person name="Usami R."/>
            <person name="Takaki Y."/>
            <person name="Hatada Y."/>
        </authorList>
    </citation>
    <scope>NUCLEOTIDE SEQUENCE [LARGE SCALE GENOMIC DNA]</scope>
    <source>
        <strain evidence="2 3">JCM 16109</strain>
    </source>
</reference>
<comment type="caution">
    <text evidence="2">The sequence shown here is derived from an EMBL/GenBank/DDBJ whole genome shotgun (WGS) entry which is preliminary data.</text>
</comment>
<feature type="region of interest" description="Disordered" evidence="1">
    <location>
        <begin position="1"/>
        <end position="23"/>
    </location>
</feature>
<protein>
    <submittedName>
        <fullName evidence="2">Uncharacterized protein</fullName>
    </submittedName>
</protein>
<name>U2YWC9_9EURY</name>
<dbReference type="EMBL" id="BATA01000048">
    <property type="protein sequence ID" value="GAD53107.1"/>
    <property type="molecule type" value="Genomic_DNA"/>
</dbReference>
<evidence type="ECO:0000256" key="1">
    <source>
        <dbReference type="SAM" id="MobiDB-lite"/>
    </source>
</evidence>
<dbReference type="AlphaFoldDB" id="U2YWC9"/>
<gene>
    <name evidence="2" type="ORF">MBEHAL_1867</name>
</gene>
<evidence type="ECO:0000313" key="3">
    <source>
        <dbReference type="Proteomes" id="UP000016986"/>
    </source>
</evidence>
<sequence length="175" mass="17914">MAAPHGGTRVSRRRNRGRRRGRRRTRRPIIVALVIVALVAVAAGGAGTGAFTTAALDRGSSIPIAGDENGVVGLGVSRSVQSNATSRLVTVTNTLDTSTRVTVSLDENARDDADLVVNGATEGDTANVRLAAGKRRSFDVDVAANATRSTLGFDVTATGGGVSVSAPDRSTTIST</sequence>